<gene>
    <name evidence="3" type="ORF">MAUB_59020</name>
</gene>
<accession>A0ABN5Z4U4</accession>
<sequence>MTHTENTAPIVVGIDGSAAAIGAARWALTESLSCGAQLRLVHVLETGRDPRVADDVAAQRAQGETVLRQAHAALSRHAPQARVSTRIACGDVDTALIDESRHAQLIAVGSVGIGYLASHILGSTALTLANQAKCPVAIVRRDGDPGPRSSIVVVVDDKPDNDEVVRRGFEEARLRRARLLAIGVWRWNSGLMPVDILERRLAHWTPHYPDVEVHSYAAECSATEYLATTQLPIRLLVTGAADAKHLTRIIGPHSHPILSHPYCSVLIVRH</sequence>
<reference evidence="3 4" key="1">
    <citation type="journal article" date="2019" name="Emerg. Microbes Infect.">
        <title>Comprehensive subspecies identification of 175 nontuberculous mycobacteria species based on 7547 genomic profiles.</title>
        <authorList>
            <person name="Matsumoto Y."/>
            <person name="Kinjo T."/>
            <person name="Motooka D."/>
            <person name="Nabeya D."/>
            <person name="Jung N."/>
            <person name="Uechi K."/>
            <person name="Horii T."/>
            <person name="Iida T."/>
            <person name="Fujita J."/>
            <person name="Nakamura S."/>
        </authorList>
    </citation>
    <scope>NUCLEOTIDE SEQUENCE [LARGE SCALE GENOMIC DNA]</scope>
    <source>
        <strain evidence="3 4">JCM 15296</strain>
    </source>
</reference>
<name>A0ABN5Z4U4_9MYCO</name>
<dbReference type="InterPro" id="IPR006015">
    <property type="entry name" value="Universal_stress_UspA"/>
</dbReference>
<dbReference type="Pfam" id="PF00582">
    <property type="entry name" value="Usp"/>
    <property type="match status" value="2"/>
</dbReference>
<evidence type="ECO:0000313" key="4">
    <source>
        <dbReference type="Proteomes" id="UP000465609"/>
    </source>
</evidence>
<feature type="domain" description="UspA" evidence="2">
    <location>
        <begin position="150"/>
        <end position="269"/>
    </location>
</feature>
<dbReference type="Gene3D" id="3.40.50.620">
    <property type="entry name" value="HUPs"/>
    <property type="match status" value="2"/>
</dbReference>
<dbReference type="RefSeq" id="WP_138230236.1">
    <property type="nucleotide sequence ID" value="NZ_AP022577.1"/>
</dbReference>
<dbReference type="PRINTS" id="PR01438">
    <property type="entry name" value="UNVRSLSTRESS"/>
</dbReference>
<dbReference type="Proteomes" id="UP000465609">
    <property type="component" value="Chromosome"/>
</dbReference>
<keyword evidence="4" id="KW-1185">Reference proteome</keyword>
<dbReference type="EMBL" id="AP022577">
    <property type="protein sequence ID" value="BBX88029.1"/>
    <property type="molecule type" value="Genomic_DNA"/>
</dbReference>
<protein>
    <submittedName>
        <fullName evidence="3">Universal stress protein</fullName>
    </submittedName>
</protein>
<dbReference type="PANTHER" id="PTHR46268">
    <property type="entry name" value="STRESS RESPONSE PROTEIN NHAX"/>
    <property type="match status" value="1"/>
</dbReference>
<evidence type="ECO:0000256" key="1">
    <source>
        <dbReference type="ARBA" id="ARBA00008791"/>
    </source>
</evidence>
<dbReference type="InterPro" id="IPR006016">
    <property type="entry name" value="UspA"/>
</dbReference>
<dbReference type="SUPFAM" id="SSF52402">
    <property type="entry name" value="Adenine nucleotide alpha hydrolases-like"/>
    <property type="match status" value="2"/>
</dbReference>
<organism evidence="3 4">
    <name type="scientific">Mycolicibacterium aubagnense</name>
    <dbReference type="NCBI Taxonomy" id="319707"/>
    <lineage>
        <taxon>Bacteria</taxon>
        <taxon>Bacillati</taxon>
        <taxon>Actinomycetota</taxon>
        <taxon>Actinomycetes</taxon>
        <taxon>Mycobacteriales</taxon>
        <taxon>Mycobacteriaceae</taxon>
        <taxon>Mycolicibacterium</taxon>
    </lineage>
</organism>
<dbReference type="InterPro" id="IPR014729">
    <property type="entry name" value="Rossmann-like_a/b/a_fold"/>
</dbReference>
<dbReference type="PANTHER" id="PTHR46268:SF6">
    <property type="entry name" value="UNIVERSAL STRESS PROTEIN UP12"/>
    <property type="match status" value="1"/>
</dbReference>
<feature type="domain" description="UspA" evidence="2">
    <location>
        <begin position="9"/>
        <end position="140"/>
    </location>
</feature>
<evidence type="ECO:0000313" key="3">
    <source>
        <dbReference type="EMBL" id="BBX88029.1"/>
    </source>
</evidence>
<comment type="similarity">
    <text evidence="1">Belongs to the universal stress protein A family.</text>
</comment>
<proteinExistence type="inferred from homology"/>
<evidence type="ECO:0000259" key="2">
    <source>
        <dbReference type="Pfam" id="PF00582"/>
    </source>
</evidence>